<sequence length="94" mass="11033">MLLEHQKQQNEVFMKTLHYTSCLSNFKNRKTNASVCSLLLQKKLYKFELVCLANFCPKTAEESKALIPSLEGQFEDEELEQILEDIQTKHSFQY</sequence>
<evidence type="ECO:0000256" key="1">
    <source>
        <dbReference type="ARBA" id="ARBA00004123"/>
    </source>
</evidence>
<reference evidence="6" key="1">
    <citation type="submission" date="2025-08" db="UniProtKB">
        <authorList>
            <consortium name="Ensembl"/>
        </authorList>
    </citation>
    <scope>IDENTIFICATION</scope>
</reference>
<dbReference type="InterPro" id="IPR045222">
    <property type="entry name" value="Rpb4-like"/>
</dbReference>
<evidence type="ECO:0000313" key="7">
    <source>
        <dbReference type="Proteomes" id="UP000694417"/>
    </source>
</evidence>
<evidence type="ECO:0000259" key="5">
    <source>
        <dbReference type="SMART" id="SM00657"/>
    </source>
</evidence>
<keyword evidence="3" id="KW-0539">Nucleus</keyword>
<dbReference type="AlphaFoldDB" id="A0A8D2HMX3"/>
<organism evidence="6 7">
    <name type="scientific">Urocitellus parryii</name>
    <name type="common">Arctic ground squirrel</name>
    <name type="synonym">Spermophilus parryii</name>
    <dbReference type="NCBI Taxonomy" id="9999"/>
    <lineage>
        <taxon>Eukaryota</taxon>
        <taxon>Metazoa</taxon>
        <taxon>Chordata</taxon>
        <taxon>Craniata</taxon>
        <taxon>Vertebrata</taxon>
        <taxon>Euteleostomi</taxon>
        <taxon>Mammalia</taxon>
        <taxon>Eutheria</taxon>
        <taxon>Euarchontoglires</taxon>
        <taxon>Glires</taxon>
        <taxon>Rodentia</taxon>
        <taxon>Sciuromorpha</taxon>
        <taxon>Sciuridae</taxon>
        <taxon>Xerinae</taxon>
        <taxon>Marmotini</taxon>
        <taxon>Urocitellus</taxon>
    </lineage>
</organism>
<keyword evidence="2" id="KW-0240">DNA-directed RNA polymerase</keyword>
<dbReference type="GO" id="GO:0000428">
    <property type="term" value="C:DNA-directed RNA polymerase complex"/>
    <property type="evidence" value="ECO:0007669"/>
    <property type="project" value="UniProtKB-KW"/>
</dbReference>
<dbReference type="GO" id="GO:0000166">
    <property type="term" value="F:nucleotide binding"/>
    <property type="evidence" value="ECO:0007669"/>
    <property type="project" value="InterPro"/>
</dbReference>
<dbReference type="GeneTree" id="ENSGT01120000272832"/>
<evidence type="ECO:0000256" key="2">
    <source>
        <dbReference type="ARBA" id="ARBA00022478"/>
    </source>
</evidence>
<protein>
    <recommendedName>
        <fullName evidence="5">RNA polymerase Rpb4/RPC9 core domain-containing protein</fullName>
    </recommendedName>
</protein>
<name>A0A8D2HMX3_UROPR</name>
<dbReference type="PANTHER" id="PTHR21297">
    <property type="entry name" value="DNA-DIRECTED RNA POLYMERASE II"/>
    <property type="match status" value="1"/>
</dbReference>
<feature type="domain" description="RNA polymerase Rpb4/RPC9 core" evidence="5">
    <location>
        <begin position="1"/>
        <end position="93"/>
    </location>
</feature>
<dbReference type="Pfam" id="PF03874">
    <property type="entry name" value="RNA_pol_Rpb4"/>
    <property type="match status" value="1"/>
</dbReference>
<evidence type="ECO:0000313" key="6">
    <source>
        <dbReference type="Ensembl" id="ENSUPAP00010015608.1"/>
    </source>
</evidence>
<dbReference type="GO" id="GO:0006352">
    <property type="term" value="P:DNA-templated transcription initiation"/>
    <property type="evidence" value="ECO:0007669"/>
    <property type="project" value="InterPro"/>
</dbReference>
<dbReference type="InterPro" id="IPR005574">
    <property type="entry name" value="Rpb4/RPC9"/>
</dbReference>
<dbReference type="InterPro" id="IPR010997">
    <property type="entry name" value="HRDC-like_sf"/>
</dbReference>
<dbReference type="InterPro" id="IPR038324">
    <property type="entry name" value="Rpb4/RPC9_sf"/>
</dbReference>
<comment type="subcellular location">
    <subcellularLocation>
        <location evidence="1">Nucleus</location>
    </subcellularLocation>
</comment>
<evidence type="ECO:0000256" key="4">
    <source>
        <dbReference type="ARBA" id="ARBA00025724"/>
    </source>
</evidence>
<dbReference type="InterPro" id="IPR006590">
    <property type="entry name" value="RNA_pol_Rpb4/RPC9_core"/>
</dbReference>
<dbReference type="SMART" id="SM00657">
    <property type="entry name" value="RPOL4c"/>
    <property type="match status" value="1"/>
</dbReference>
<proteinExistence type="inferred from homology"/>
<reference evidence="6" key="2">
    <citation type="submission" date="2025-09" db="UniProtKB">
        <authorList>
            <consortium name="Ensembl"/>
        </authorList>
    </citation>
    <scope>IDENTIFICATION</scope>
</reference>
<evidence type="ECO:0000256" key="3">
    <source>
        <dbReference type="ARBA" id="ARBA00023242"/>
    </source>
</evidence>
<dbReference type="SUPFAM" id="SSF47819">
    <property type="entry name" value="HRDC-like"/>
    <property type="match status" value="1"/>
</dbReference>
<accession>A0A8D2HMX3</accession>
<keyword evidence="2" id="KW-0804">Transcription</keyword>
<dbReference type="Ensembl" id="ENSUPAT00010017832.1">
    <property type="protein sequence ID" value="ENSUPAP00010015608.1"/>
    <property type="gene ID" value="ENSUPAG00010012504.1"/>
</dbReference>
<dbReference type="GO" id="GO:0005634">
    <property type="term" value="C:nucleus"/>
    <property type="evidence" value="ECO:0007669"/>
    <property type="project" value="UniProtKB-SubCell"/>
</dbReference>
<comment type="similarity">
    <text evidence="4">Belongs to the eukaryotic RPB4 RNA polymerase subunit family.</text>
</comment>
<keyword evidence="7" id="KW-1185">Reference proteome</keyword>
<dbReference type="Proteomes" id="UP000694417">
    <property type="component" value="Unplaced"/>
</dbReference>
<dbReference type="Gene3D" id="1.20.1250.40">
    <property type="match status" value="1"/>
</dbReference>